<comment type="similarity">
    <text evidence="2">Belongs to the SLC43A transporter (TC 2.A.1.44) family.</text>
</comment>
<sequence>MVFDLLRVPCACRGHCGSCCCWCGGDNHGFAPSKEGRSIRNNSLEGYGSIESQISEGESRAAAATAAAADPMAITRDTGILAGESVWKQLTGLEFWFMLVCSAIGILRSNLFIAMMPLLLDNMGDHVGHGDAYKQLFNYVLTCGFVFIPLINYCAKLTGILNTLQVTNAIGIAAFGLGLAPLLPIQILTFVVFTGFRAFLYAIVSAYNLQVFGVGTFGKIQGLMFTVGAAVNLLQAPLIDWAVMEYDGQMYPVCYAGVIMGILVFAFVEFARVLQRRGLLPPDEMLDGQAELVVASADDNANSSL</sequence>
<accession>A0A7S2X6V6</accession>
<dbReference type="SUPFAM" id="SSF103473">
    <property type="entry name" value="MFS general substrate transporter"/>
    <property type="match status" value="1"/>
</dbReference>
<feature type="transmembrane region" description="Helical" evidence="8">
    <location>
        <begin position="95"/>
        <end position="116"/>
    </location>
</feature>
<comment type="subcellular location">
    <subcellularLocation>
        <location evidence="1">Membrane</location>
        <topology evidence="1">Multi-pass membrane protein</topology>
    </subcellularLocation>
</comment>
<keyword evidence="7 8" id="KW-0472">Membrane</keyword>
<dbReference type="AlphaFoldDB" id="A0A7S2X6V6"/>
<dbReference type="PANTHER" id="PTHR20772">
    <property type="entry name" value="PROTEIN FMP42"/>
    <property type="match status" value="1"/>
</dbReference>
<feature type="transmembrane region" description="Helical" evidence="8">
    <location>
        <begin position="136"/>
        <end position="155"/>
    </location>
</feature>
<gene>
    <name evidence="9" type="ORF">LSP00402_LOCUS1160</name>
</gene>
<feature type="transmembrane region" description="Helical" evidence="8">
    <location>
        <begin position="250"/>
        <end position="271"/>
    </location>
</feature>
<dbReference type="InterPro" id="IPR036259">
    <property type="entry name" value="MFS_trans_sf"/>
</dbReference>
<evidence type="ECO:0000256" key="8">
    <source>
        <dbReference type="SAM" id="Phobius"/>
    </source>
</evidence>
<evidence type="ECO:0000256" key="2">
    <source>
        <dbReference type="ARBA" id="ARBA00006595"/>
    </source>
</evidence>
<dbReference type="GO" id="GO:0006865">
    <property type="term" value="P:amino acid transport"/>
    <property type="evidence" value="ECO:0007669"/>
    <property type="project" value="UniProtKB-KW"/>
</dbReference>
<evidence type="ECO:0000256" key="1">
    <source>
        <dbReference type="ARBA" id="ARBA00004141"/>
    </source>
</evidence>
<keyword evidence="6 8" id="KW-1133">Transmembrane helix</keyword>
<keyword evidence="4 8" id="KW-0812">Transmembrane</keyword>
<dbReference type="EMBL" id="HBHP01001779">
    <property type="protein sequence ID" value="CAD9746150.1"/>
    <property type="molecule type" value="Transcribed_RNA"/>
</dbReference>
<dbReference type="InterPro" id="IPR052599">
    <property type="entry name" value="SLC43A_AATransporter"/>
</dbReference>
<keyword evidence="5" id="KW-0029">Amino-acid transport</keyword>
<protein>
    <submittedName>
        <fullName evidence="9">Uncharacterized protein</fullName>
    </submittedName>
</protein>
<feature type="transmembrane region" description="Helical" evidence="8">
    <location>
        <begin position="167"/>
        <end position="192"/>
    </location>
</feature>
<reference evidence="9" key="1">
    <citation type="submission" date="2021-01" db="EMBL/GenBank/DDBJ databases">
        <authorList>
            <person name="Corre E."/>
            <person name="Pelletier E."/>
            <person name="Niang G."/>
            <person name="Scheremetjew M."/>
            <person name="Finn R."/>
            <person name="Kale V."/>
            <person name="Holt S."/>
            <person name="Cochrane G."/>
            <person name="Meng A."/>
            <person name="Brown T."/>
            <person name="Cohen L."/>
        </authorList>
    </citation>
    <scope>NUCLEOTIDE SEQUENCE</scope>
    <source>
        <strain evidence="9">CCMP622</strain>
    </source>
</reference>
<feature type="transmembrane region" description="Helical" evidence="8">
    <location>
        <begin position="224"/>
        <end position="244"/>
    </location>
</feature>
<evidence type="ECO:0000256" key="3">
    <source>
        <dbReference type="ARBA" id="ARBA00022448"/>
    </source>
</evidence>
<proteinExistence type="inferred from homology"/>
<organism evidence="9">
    <name type="scientific">Lotharella oceanica</name>
    <dbReference type="NCBI Taxonomy" id="641309"/>
    <lineage>
        <taxon>Eukaryota</taxon>
        <taxon>Sar</taxon>
        <taxon>Rhizaria</taxon>
        <taxon>Cercozoa</taxon>
        <taxon>Chlorarachniophyceae</taxon>
        <taxon>Lotharella</taxon>
    </lineage>
</organism>
<feature type="transmembrane region" description="Helical" evidence="8">
    <location>
        <begin position="198"/>
        <end position="217"/>
    </location>
</feature>
<evidence type="ECO:0000256" key="5">
    <source>
        <dbReference type="ARBA" id="ARBA00022970"/>
    </source>
</evidence>
<evidence type="ECO:0000313" key="9">
    <source>
        <dbReference type="EMBL" id="CAD9746150.1"/>
    </source>
</evidence>
<name>A0A7S2X6V6_9EUKA</name>
<dbReference type="GO" id="GO:0016020">
    <property type="term" value="C:membrane"/>
    <property type="evidence" value="ECO:0007669"/>
    <property type="project" value="UniProtKB-SubCell"/>
</dbReference>
<evidence type="ECO:0000256" key="7">
    <source>
        <dbReference type="ARBA" id="ARBA00023136"/>
    </source>
</evidence>
<dbReference type="PANTHER" id="PTHR20772:SF2">
    <property type="entry name" value="PROTEIN FMP42"/>
    <property type="match status" value="1"/>
</dbReference>
<evidence type="ECO:0000256" key="6">
    <source>
        <dbReference type="ARBA" id="ARBA00022989"/>
    </source>
</evidence>
<evidence type="ECO:0000256" key="4">
    <source>
        <dbReference type="ARBA" id="ARBA00022692"/>
    </source>
</evidence>
<keyword evidence="3" id="KW-0813">Transport</keyword>